<dbReference type="EMBL" id="CP034593">
    <property type="protein sequence ID" value="AZQ77403.1"/>
    <property type="molecule type" value="Genomic_DNA"/>
</dbReference>
<dbReference type="Proteomes" id="UP000280344">
    <property type="component" value="Chromosome"/>
</dbReference>
<protein>
    <submittedName>
        <fullName evidence="1">Uncharacterized protein</fullName>
    </submittedName>
</protein>
<organism evidence="1 2">
    <name type="scientific">Flaviflexus ciconiae</name>
    <dbReference type="NCBI Taxonomy" id="2496867"/>
    <lineage>
        <taxon>Bacteria</taxon>
        <taxon>Bacillati</taxon>
        <taxon>Actinomycetota</taxon>
        <taxon>Actinomycetes</taxon>
        <taxon>Actinomycetales</taxon>
        <taxon>Actinomycetaceae</taxon>
        <taxon>Flaviflexus</taxon>
    </lineage>
</organism>
<keyword evidence="2" id="KW-1185">Reference proteome</keyword>
<dbReference type="OrthoDB" id="3193022at2"/>
<reference evidence="1 2" key="1">
    <citation type="submission" date="2018-12" db="EMBL/GenBank/DDBJ databases">
        <title>Complete genome sequence of Flaviflexus sp. H23T48.</title>
        <authorList>
            <person name="Bae J.-W."/>
            <person name="Lee J.-Y."/>
        </authorList>
    </citation>
    <scope>NUCLEOTIDE SEQUENCE [LARGE SCALE GENOMIC DNA]</scope>
    <source>
        <strain evidence="1 2">H23T48</strain>
    </source>
</reference>
<evidence type="ECO:0000313" key="1">
    <source>
        <dbReference type="EMBL" id="AZQ77403.1"/>
    </source>
</evidence>
<accession>A0A3S9PYE6</accession>
<sequence>MATSPADLLADECRRLHERRRGDCAKLMLVPGMDNFPLYVTRVSLVMVDIWQHADIYRQPFTQAPSVLAEELVEYL</sequence>
<gene>
    <name evidence="1" type="ORF">EJ997_08725</name>
</gene>
<dbReference type="RefSeq" id="WP_126704206.1">
    <property type="nucleotide sequence ID" value="NZ_CP034593.1"/>
</dbReference>
<evidence type="ECO:0000313" key="2">
    <source>
        <dbReference type="Proteomes" id="UP000280344"/>
    </source>
</evidence>
<dbReference type="AlphaFoldDB" id="A0A3S9PYE6"/>
<dbReference type="KEGG" id="flh:EJ997_08725"/>
<name>A0A3S9PYE6_9ACTO</name>
<proteinExistence type="predicted"/>